<dbReference type="InterPro" id="IPR035965">
    <property type="entry name" value="PAS-like_dom_sf"/>
</dbReference>
<dbReference type="PRINTS" id="PR00344">
    <property type="entry name" value="BCTRLSENSOR"/>
</dbReference>
<name>A0ABS1BKA0_9SPHI</name>
<dbReference type="EMBL" id="JAEHFY010000012">
    <property type="protein sequence ID" value="MBK0383166.1"/>
    <property type="molecule type" value="Genomic_DNA"/>
</dbReference>
<keyword evidence="4" id="KW-0902">Two-component regulatory system</keyword>
<evidence type="ECO:0000256" key="4">
    <source>
        <dbReference type="ARBA" id="ARBA00023012"/>
    </source>
</evidence>
<dbReference type="SUPFAM" id="SSF47384">
    <property type="entry name" value="Homodimeric domain of signal transducing histidine kinase"/>
    <property type="match status" value="1"/>
</dbReference>
<dbReference type="InterPro" id="IPR003594">
    <property type="entry name" value="HATPase_dom"/>
</dbReference>
<dbReference type="InterPro" id="IPR001789">
    <property type="entry name" value="Sig_transdc_resp-reg_receiver"/>
</dbReference>
<gene>
    <name evidence="10" type="ORF">I5M32_09370</name>
</gene>
<dbReference type="CDD" id="cd00082">
    <property type="entry name" value="HisKA"/>
    <property type="match status" value="1"/>
</dbReference>
<dbReference type="InterPro" id="IPR005467">
    <property type="entry name" value="His_kinase_dom"/>
</dbReference>
<dbReference type="SUPFAM" id="SSF52172">
    <property type="entry name" value="CheY-like"/>
    <property type="match status" value="1"/>
</dbReference>
<feature type="domain" description="PAC" evidence="9">
    <location>
        <begin position="472"/>
        <end position="524"/>
    </location>
</feature>
<reference evidence="10 11" key="1">
    <citation type="submission" date="2020-12" db="EMBL/GenBank/DDBJ databases">
        <title>Bacterial novel species Pedobacter sp. SD-b isolated from soil.</title>
        <authorList>
            <person name="Jung H.-Y."/>
        </authorList>
    </citation>
    <scope>NUCLEOTIDE SEQUENCE [LARGE SCALE GENOMIC DNA]</scope>
    <source>
        <strain evidence="10 11">SD-b</strain>
    </source>
</reference>
<dbReference type="PROSITE" id="PS50113">
    <property type="entry name" value="PAC"/>
    <property type="match status" value="2"/>
</dbReference>
<dbReference type="InterPro" id="IPR001610">
    <property type="entry name" value="PAC"/>
</dbReference>
<feature type="domain" description="PAS" evidence="8">
    <location>
        <begin position="398"/>
        <end position="443"/>
    </location>
</feature>
<evidence type="ECO:0000256" key="3">
    <source>
        <dbReference type="ARBA" id="ARBA00022553"/>
    </source>
</evidence>
<keyword evidence="11" id="KW-1185">Reference proteome</keyword>
<dbReference type="Gene3D" id="3.30.450.20">
    <property type="entry name" value="PAS domain"/>
    <property type="match status" value="3"/>
</dbReference>
<dbReference type="SMART" id="SM00448">
    <property type="entry name" value="REC"/>
    <property type="match status" value="1"/>
</dbReference>
<dbReference type="CDD" id="cd17546">
    <property type="entry name" value="REC_hyHK_CKI1_RcsC-like"/>
    <property type="match status" value="1"/>
</dbReference>
<dbReference type="CDD" id="cd16922">
    <property type="entry name" value="HATPase_EvgS-ArcB-TorS-like"/>
    <property type="match status" value="1"/>
</dbReference>
<evidence type="ECO:0000313" key="10">
    <source>
        <dbReference type="EMBL" id="MBK0383166.1"/>
    </source>
</evidence>
<dbReference type="InterPro" id="IPR036890">
    <property type="entry name" value="HATPase_C_sf"/>
</dbReference>
<dbReference type="InterPro" id="IPR000700">
    <property type="entry name" value="PAS-assoc_C"/>
</dbReference>
<dbReference type="Pfam" id="PF13426">
    <property type="entry name" value="PAS_9"/>
    <property type="match status" value="2"/>
</dbReference>
<evidence type="ECO:0000256" key="2">
    <source>
        <dbReference type="ARBA" id="ARBA00012438"/>
    </source>
</evidence>
<proteinExistence type="predicted"/>
<dbReference type="NCBIfam" id="TIGR00229">
    <property type="entry name" value="sensory_box"/>
    <property type="match status" value="3"/>
</dbReference>
<dbReference type="SUPFAM" id="SSF55874">
    <property type="entry name" value="ATPase domain of HSP90 chaperone/DNA topoisomerase II/histidine kinase"/>
    <property type="match status" value="1"/>
</dbReference>
<dbReference type="Gene3D" id="3.30.565.10">
    <property type="entry name" value="Histidine kinase-like ATPase, C-terminal domain"/>
    <property type="match status" value="1"/>
</dbReference>
<keyword evidence="3 5" id="KW-0597">Phosphoprotein</keyword>
<protein>
    <recommendedName>
        <fullName evidence="2">histidine kinase</fullName>
        <ecNumber evidence="2">2.7.13.3</ecNumber>
    </recommendedName>
</protein>
<dbReference type="SUPFAM" id="SSF55781">
    <property type="entry name" value="GAF domain-like"/>
    <property type="match status" value="1"/>
</dbReference>
<feature type="domain" description="Histidine kinase" evidence="6">
    <location>
        <begin position="542"/>
        <end position="763"/>
    </location>
</feature>
<dbReference type="InterPro" id="IPR013767">
    <property type="entry name" value="PAS_fold"/>
</dbReference>
<sequence length="904" mass="102670">MSLYDLFNENSEKDFIPILKSACYVSGCKNASISFIKDDFQDVRYTEGNIDPVNLRLSRSICKFTVESEDGFLQIQSLKTDPKTKELIHDPNFPFNFYAGLKFETSDNDLTGTLCLLDEGSKTLDQHQIEALRNIADQLVNVLDLRKKDLEGQKDKVKKEEFNILFNSSPDLICILDENQKILNINNASEKILGFNPQECLGMDIAKFVFHEDKFNVLRSANEALSNGSKNFEVETRLISKTGEIKWISWNAVTKKRTWFIIGREVTKQKELIRNLNQLSTVASKINNGVVISNNKSEVVWVNDAFVKITGYSLNDIIDKKLGDVISASNSSQKRVEEARKATENKQSFSVELLANRKDGKPIWLSVFNTIILDEQGEIESLIEIIVDITDRKLSEEKLELLSLVASETEIGVCISDQNGKVNWINDSLVKLLGYQLEEVVGKRLGDLANSSETDLDTIREGREKAANLIPFNIEIKVNKKDGSEVWLSVSNTPIHDEKQDVYKQIEIISDITQRKLAEFQLVEAKEQAIQLSKAKEMFLSVMSHEIRTPLNAIIGLSNILNDEEKLESQNHTIKLLKFSSDNLLALINDILDFSKIEVGKMELENKRLSINDLIKDIADSLIFKVKEKNIEIIYEVDPNIPALVRGDKTRLYQILINLINNAIKFTDKGFVKITADLISIDKEHTRLNFKVIDTGIGIPEDKYDYIFESFTQAATNTARKYGGSGLGLSITKRLIQLYHGSIKVNSELEKGTTFEFDLRFNNFIDLEQNQVDQTKQQDTLKAKILVVDDNEINRILAIKVLTRYGLEVIPADSGFKAIELLQAKDFDLVLMDVHMPEMTGYETVKKLREDNDEYFDKLPIIALTASILKEDINEINANGMIDYQLKPFKPDELVAKIAKYIKK</sequence>
<dbReference type="InterPro" id="IPR003661">
    <property type="entry name" value="HisK_dim/P_dom"/>
</dbReference>
<dbReference type="InterPro" id="IPR011006">
    <property type="entry name" value="CheY-like_superfamily"/>
</dbReference>
<dbReference type="PROSITE" id="PS50112">
    <property type="entry name" value="PAS"/>
    <property type="match status" value="3"/>
</dbReference>
<evidence type="ECO:0000259" key="9">
    <source>
        <dbReference type="PROSITE" id="PS50113"/>
    </source>
</evidence>
<dbReference type="InterPro" id="IPR000014">
    <property type="entry name" value="PAS"/>
</dbReference>
<dbReference type="Gene3D" id="1.10.287.130">
    <property type="match status" value="1"/>
</dbReference>
<dbReference type="PROSITE" id="PS50110">
    <property type="entry name" value="RESPONSE_REGULATORY"/>
    <property type="match status" value="1"/>
</dbReference>
<dbReference type="PROSITE" id="PS50109">
    <property type="entry name" value="HIS_KIN"/>
    <property type="match status" value="1"/>
</dbReference>
<dbReference type="RefSeq" id="WP_200585980.1">
    <property type="nucleotide sequence ID" value="NZ_JAEHFY010000012.1"/>
</dbReference>
<accession>A0ABS1BKA0</accession>
<comment type="catalytic activity">
    <reaction evidence="1">
        <text>ATP + protein L-histidine = ADP + protein N-phospho-L-histidine.</text>
        <dbReference type="EC" id="2.7.13.3"/>
    </reaction>
</comment>
<dbReference type="SMART" id="SM00387">
    <property type="entry name" value="HATPase_c"/>
    <property type="match status" value="1"/>
</dbReference>
<evidence type="ECO:0000259" key="8">
    <source>
        <dbReference type="PROSITE" id="PS50112"/>
    </source>
</evidence>
<dbReference type="Proteomes" id="UP000660024">
    <property type="component" value="Unassembled WGS sequence"/>
</dbReference>
<comment type="caution">
    <text evidence="10">The sequence shown here is derived from an EMBL/GenBank/DDBJ whole genome shotgun (WGS) entry which is preliminary data.</text>
</comment>
<evidence type="ECO:0000256" key="1">
    <source>
        <dbReference type="ARBA" id="ARBA00000085"/>
    </source>
</evidence>
<feature type="domain" description="PAC" evidence="9">
    <location>
        <begin position="347"/>
        <end position="401"/>
    </location>
</feature>
<organism evidence="10 11">
    <name type="scientific">Pedobacter segetis</name>
    <dbReference type="NCBI Taxonomy" id="2793069"/>
    <lineage>
        <taxon>Bacteria</taxon>
        <taxon>Pseudomonadati</taxon>
        <taxon>Bacteroidota</taxon>
        <taxon>Sphingobacteriia</taxon>
        <taxon>Sphingobacteriales</taxon>
        <taxon>Sphingobacteriaceae</taxon>
        <taxon>Pedobacter</taxon>
    </lineage>
</organism>
<evidence type="ECO:0000256" key="5">
    <source>
        <dbReference type="PROSITE-ProRule" id="PRU00169"/>
    </source>
</evidence>
<feature type="domain" description="Response regulatory" evidence="7">
    <location>
        <begin position="784"/>
        <end position="902"/>
    </location>
</feature>
<evidence type="ECO:0000259" key="7">
    <source>
        <dbReference type="PROSITE" id="PS50110"/>
    </source>
</evidence>
<dbReference type="InterPro" id="IPR036097">
    <property type="entry name" value="HisK_dim/P_sf"/>
</dbReference>
<dbReference type="EC" id="2.7.13.3" evidence="2"/>
<feature type="modified residue" description="4-aspartylphosphate" evidence="5">
    <location>
        <position position="833"/>
    </location>
</feature>
<dbReference type="SUPFAM" id="SSF55785">
    <property type="entry name" value="PYP-like sensor domain (PAS domain)"/>
    <property type="match status" value="3"/>
</dbReference>
<dbReference type="Pfam" id="PF00072">
    <property type="entry name" value="Response_reg"/>
    <property type="match status" value="1"/>
</dbReference>
<feature type="domain" description="PAS" evidence="8">
    <location>
        <begin position="158"/>
        <end position="228"/>
    </location>
</feature>
<feature type="domain" description="PAS" evidence="8">
    <location>
        <begin position="275"/>
        <end position="346"/>
    </location>
</feature>
<dbReference type="SMART" id="SM00086">
    <property type="entry name" value="PAC"/>
    <property type="match status" value="3"/>
</dbReference>
<dbReference type="SMART" id="SM00091">
    <property type="entry name" value="PAS"/>
    <property type="match status" value="3"/>
</dbReference>
<dbReference type="CDD" id="cd00130">
    <property type="entry name" value="PAS"/>
    <property type="match status" value="3"/>
</dbReference>
<evidence type="ECO:0000259" key="6">
    <source>
        <dbReference type="PROSITE" id="PS50109"/>
    </source>
</evidence>
<evidence type="ECO:0000313" key="11">
    <source>
        <dbReference type="Proteomes" id="UP000660024"/>
    </source>
</evidence>
<dbReference type="Pfam" id="PF02518">
    <property type="entry name" value="HATPase_c"/>
    <property type="match status" value="1"/>
</dbReference>
<dbReference type="Gene3D" id="3.40.50.2300">
    <property type="match status" value="1"/>
</dbReference>
<dbReference type="InterPro" id="IPR004358">
    <property type="entry name" value="Sig_transdc_His_kin-like_C"/>
</dbReference>
<dbReference type="SMART" id="SM00388">
    <property type="entry name" value="HisKA"/>
    <property type="match status" value="1"/>
</dbReference>
<dbReference type="Pfam" id="PF00989">
    <property type="entry name" value="PAS"/>
    <property type="match status" value="1"/>
</dbReference>
<dbReference type="PANTHER" id="PTHR45339">
    <property type="entry name" value="HYBRID SIGNAL TRANSDUCTION HISTIDINE KINASE J"/>
    <property type="match status" value="1"/>
</dbReference>
<dbReference type="Pfam" id="PF00512">
    <property type="entry name" value="HisKA"/>
    <property type="match status" value="1"/>
</dbReference>
<dbReference type="PANTHER" id="PTHR45339:SF1">
    <property type="entry name" value="HYBRID SIGNAL TRANSDUCTION HISTIDINE KINASE J"/>
    <property type="match status" value="1"/>
</dbReference>